<dbReference type="CDD" id="cd16322">
    <property type="entry name" value="TTHA1623-like_MBL-fold"/>
    <property type="match status" value="1"/>
</dbReference>
<dbReference type="PANTHER" id="PTHR46233">
    <property type="entry name" value="HYDROXYACYLGLUTATHIONE HYDROLASE GLOC"/>
    <property type="match status" value="1"/>
</dbReference>
<evidence type="ECO:0000259" key="5">
    <source>
        <dbReference type="SMART" id="SM00849"/>
    </source>
</evidence>
<feature type="domain" description="Metallo-beta-lactamase" evidence="5">
    <location>
        <begin position="12"/>
        <end position="188"/>
    </location>
</feature>
<protein>
    <submittedName>
        <fullName evidence="6">Hydrolase</fullName>
    </submittedName>
</protein>
<dbReference type="Pfam" id="PF00753">
    <property type="entry name" value="Lactamase_B"/>
    <property type="match status" value="1"/>
</dbReference>
<dbReference type="GO" id="GO:0016787">
    <property type="term" value="F:hydrolase activity"/>
    <property type="evidence" value="ECO:0007669"/>
    <property type="project" value="UniProtKB-KW"/>
</dbReference>
<evidence type="ECO:0000256" key="2">
    <source>
        <dbReference type="ARBA" id="ARBA00022723"/>
    </source>
</evidence>
<dbReference type="GO" id="GO:0046872">
    <property type="term" value="F:metal ion binding"/>
    <property type="evidence" value="ECO:0007669"/>
    <property type="project" value="UniProtKB-KW"/>
</dbReference>
<comment type="cofactor">
    <cofactor evidence="1">
        <name>Zn(2+)</name>
        <dbReference type="ChEBI" id="CHEBI:29105"/>
    </cofactor>
</comment>
<evidence type="ECO:0000313" key="6">
    <source>
        <dbReference type="EMBL" id="HCT56087.1"/>
    </source>
</evidence>
<accession>A0A3D4V703</accession>
<dbReference type="EMBL" id="DPIY01000003">
    <property type="protein sequence ID" value="HCT56087.1"/>
    <property type="molecule type" value="Genomic_DNA"/>
</dbReference>
<dbReference type="InterPro" id="IPR051453">
    <property type="entry name" value="MBL_Glyoxalase_II"/>
</dbReference>
<dbReference type="Proteomes" id="UP000264071">
    <property type="component" value="Unassembled WGS sequence"/>
</dbReference>
<evidence type="ECO:0000313" key="7">
    <source>
        <dbReference type="Proteomes" id="UP000264071"/>
    </source>
</evidence>
<dbReference type="SUPFAM" id="SSF56281">
    <property type="entry name" value="Metallo-hydrolase/oxidoreductase"/>
    <property type="match status" value="1"/>
</dbReference>
<name>A0A3D4V703_9BACT</name>
<dbReference type="SMART" id="SM00849">
    <property type="entry name" value="Lactamase_B"/>
    <property type="match status" value="1"/>
</dbReference>
<comment type="caution">
    <text evidence="6">The sequence shown here is derived from an EMBL/GenBank/DDBJ whole genome shotgun (WGS) entry which is preliminary data.</text>
</comment>
<dbReference type="PANTHER" id="PTHR46233:SF3">
    <property type="entry name" value="HYDROXYACYLGLUTATHIONE HYDROLASE GLOC"/>
    <property type="match status" value="1"/>
</dbReference>
<keyword evidence="2" id="KW-0479">Metal-binding</keyword>
<gene>
    <name evidence="6" type="ORF">DGD08_02620</name>
</gene>
<organism evidence="6 7">
    <name type="scientific">Gemmatimonas aurantiaca</name>
    <dbReference type="NCBI Taxonomy" id="173480"/>
    <lineage>
        <taxon>Bacteria</taxon>
        <taxon>Pseudomonadati</taxon>
        <taxon>Gemmatimonadota</taxon>
        <taxon>Gemmatimonadia</taxon>
        <taxon>Gemmatimonadales</taxon>
        <taxon>Gemmatimonadaceae</taxon>
        <taxon>Gemmatimonas</taxon>
    </lineage>
</organism>
<sequence>MKVQQLTVGPLEENCWLLADPASGKAVLVDPGDEVERLLAAVDATGCTLEAIWLTHAHFDHVGAVAPLLRERPVPVWLHPLDLPLYGNAATSAARWGISIETPTGATEPLAEGSVVSLGRFQFEVWHVPGHAPGHVAFLGHGLCISGDLVFAGSIGRTDLPLCDPRAMQASLMRITTLDDGTRVLPGHGVTTTIGQERLSNPFLRGAARPIGA</sequence>
<evidence type="ECO:0000256" key="4">
    <source>
        <dbReference type="ARBA" id="ARBA00022833"/>
    </source>
</evidence>
<keyword evidence="4" id="KW-0862">Zinc</keyword>
<evidence type="ECO:0000256" key="1">
    <source>
        <dbReference type="ARBA" id="ARBA00001947"/>
    </source>
</evidence>
<reference evidence="6 7" key="1">
    <citation type="journal article" date="2018" name="Nat. Biotechnol.">
        <title>A standardized bacterial taxonomy based on genome phylogeny substantially revises the tree of life.</title>
        <authorList>
            <person name="Parks D.H."/>
            <person name="Chuvochina M."/>
            <person name="Waite D.W."/>
            <person name="Rinke C."/>
            <person name="Skarshewski A."/>
            <person name="Chaumeil P.A."/>
            <person name="Hugenholtz P."/>
        </authorList>
    </citation>
    <scope>NUCLEOTIDE SEQUENCE [LARGE SCALE GENOMIC DNA]</scope>
    <source>
        <strain evidence="6">UBA8844</strain>
    </source>
</reference>
<dbReference type="InterPro" id="IPR001279">
    <property type="entry name" value="Metallo-B-lactamas"/>
</dbReference>
<keyword evidence="3 6" id="KW-0378">Hydrolase</keyword>
<dbReference type="InterPro" id="IPR036866">
    <property type="entry name" value="RibonucZ/Hydroxyglut_hydro"/>
</dbReference>
<dbReference type="AlphaFoldDB" id="A0A3D4V703"/>
<evidence type="ECO:0000256" key="3">
    <source>
        <dbReference type="ARBA" id="ARBA00022801"/>
    </source>
</evidence>
<proteinExistence type="predicted"/>
<dbReference type="Gene3D" id="3.60.15.10">
    <property type="entry name" value="Ribonuclease Z/Hydroxyacylglutathione hydrolase-like"/>
    <property type="match status" value="1"/>
</dbReference>